<name>A0A1G7YDE1_9BACI</name>
<gene>
    <name evidence="6" type="ORF">SAMN05192534_101101</name>
</gene>
<dbReference type="GO" id="GO:0016787">
    <property type="term" value="F:hydrolase activity"/>
    <property type="evidence" value="ECO:0007669"/>
    <property type="project" value="UniProtKB-UniRule"/>
</dbReference>
<reference evidence="6 7" key="1">
    <citation type="submission" date="2016-10" db="EMBL/GenBank/DDBJ databases">
        <authorList>
            <person name="de Groot N.N."/>
        </authorList>
    </citation>
    <scope>NUCLEOTIDE SEQUENCE [LARGE SCALE GENOMIC DNA]</scope>
    <source>
        <strain evidence="6 7">DSM 21632</strain>
    </source>
</reference>
<evidence type="ECO:0000256" key="1">
    <source>
        <dbReference type="ARBA" id="ARBA00022801"/>
    </source>
</evidence>
<dbReference type="Pfam" id="PF01734">
    <property type="entry name" value="Patatin"/>
    <property type="match status" value="1"/>
</dbReference>
<keyword evidence="2 4" id="KW-0442">Lipid degradation</keyword>
<sequence length="269" mass="29527">MLENRQPTIGLALGAGGVRGYAHIGVLKTFEKHGIPVDMIAGSSMGALVGALYGAGHEPDTLERFAKLFKRKFYLDIGVPKMGLVQGNRVKNLIYMLSKKKTIEDMRLPIAIVATDLHSGEVVVFRDGCAADAVRASISIPGIFVPERYRGYTLVDGGVADRIPASTVRAMGADITIAVDVSYYRKEPVINSIYDVIMQSMDIMGKQLIKYKEVDADLLLKPISSYYNAVVFEHIDELIEAGQKTAEQHIPAIKNMIKQWKETEHGSSS</sequence>
<dbReference type="AlphaFoldDB" id="A0A1G7YDE1"/>
<dbReference type="InterPro" id="IPR016035">
    <property type="entry name" value="Acyl_Trfase/lysoPLipase"/>
</dbReference>
<feature type="domain" description="PNPLA" evidence="5">
    <location>
        <begin position="11"/>
        <end position="169"/>
    </location>
</feature>
<feature type="short sequence motif" description="DGA/G" evidence="4">
    <location>
        <begin position="156"/>
        <end position="158"/>
    </location>
</feature>
<dbReference type="STRING" id="568899.SAMN05192534_101101"/>
<dbReference type="Gene3D" id="3.40.1090.10">
    <property type="entry name" value="Cytosolic phospholipase A2 catalytic domain"/>
    <property type="match status" value="1"/>
</dbReference>
<organism evidence="6 7">
    <name type="scientific">Alteribacillus persepolensis</name>
    <dbReference type="NCBI Taxonomy" id="568899"/>
    <lineage>
        <taxon>Bacteria</taxon>
        <taxon>Bacillati</taxon>
        <taxon>Bacillota</taxon>
        <taxon>Bacilli</taxon>
        <taxon>Bacillales</taxon>
        <taxon>Bacillaceae</taxon>
        <taxon>Alteribacillus</taxon>
    </lineage>
</organism>
<keyword evidence="3 4" id="KW-0443">Lipid metabolism</keyword>
<dbReference type="Proteomes" id="UP000199163">
    <property type="component" value="Unassembled WGS sequence"/>
</dbReference>
<dbReference type="InterPro" id="IPR050301">
    <property type="entry name" value="NTE"/>
</dbReference>
<keyword evidence="7" id="KW-1185">Reference proteome</keyword>
<evidence type="ECO:0000259" key="5">
    <source>
        <dbReference type="PROSITE" id="PS51635"/>
    </source>
</evidence>
<dbReference type="InterPro" id="IPR002641">
    <property type="entry name" value="PNPLA_dom"/>
</dbReference>
<dbReference type="GO" id="GO:0016042">
    <property type="term" value="P:lipid catabolic process"/>
    <property type="evidence" value="ECO:0007669"/>
    <property type="project" value="UniProtKB-UniRule"/>
</dbReference>
<feature type="short sequence motif" description="GXSXG" evidence="4">
    <location>
        <begin position="42"/>
        <end position="46"/>
    </location>
</feature>
<dbReference type="PANTHER" id="PTHR14226:SF76">
    <property type="entry name" value="NTE FAMILY PROTEIN RSSA"/>
    <property type="match status" value="1"/>
</dbReference>
<dbReference type="PROSITE" id="PS51635">
    <property type="entry name" value="PNPLA"/>
    <property type="match status" value="1"/>
</dbReference>
<accession>A0A1G7YDE1</accession>
<dbReference type="OrthoDB" id="9770965at2"/>
<comment type="caution">
    <text evidence="4">Lacks conserved residue(s) required for the propagation of feature annotation.</text>
</comment>
<keyword evidence="1 4" id="KW-0378">Hydrolase</keyword>
<evidence type="ECO:0000256" key="4">
    <source>
        <dbReference type="PROSITE-ProRule" id="PRU01161"/>
    </source>
</evidence>
<dbReference type="PANTHER" id="PTHR14226">
    <property type="entry name" value="NEUROPATHY TARGET ESTERASE/SWISS CHEESE D.MELANOGASTER"/>
    <property type="match status" value="1"/>
</dbReference>
<dbReference type="SUPFAM" id="SSF52151">
    <property type="entry name" value="FabD/lysophospholipase-like"/>
    <property type="match status" value="1"/>
</dbReference>
<feature type="active site" description="Proton acceptor" evidence="4">
    <location>
        <position position="156"/>
    </location>
</feature>
<evidence type="ECO:0000313" key="6">
    <source>
        <dbReference type="EMBL" id="SDG94572.1"/>
    </source>
</evidence>
<feature type="active site" description="Nucleophile" evidence="4">
    <location>
        <position position="44"/>
    </location>
</feature>
<evidence type="ECO:0000256" key="2">
    <source>
        <dbReference type="ARBA" id="ARBA00022963"/>
    </source>
</evidence>
<evidence type="ECO:0000313" key="7">
    <source>
        <dbReference type="Proteomes" id="UP000199163"/>
    </source>
</evidence>
<protein>
    <submittedName>
        <fullName evidence="6">NTE family protein</fullName>
    </submittedName>
</protein>
<dbReference type="EMBL" id="FNDK01000001">
    <property type="protein sequence ID" value="SDG94572.1"/>
    <property type="molecule type" value="Genomic_DNA"/>
</dbReference>
<evidence type="ECO:0000256" key="3">
    <source>
        <dbReference type="ARBA" id="ARBA00023098"/>
    </source>
</evidence>
<proteinExistence type="predicted"/>